<protein>
    <submittedName>
        <fullName evidence="1">Uncharacterized protein</fullName>
    </submittedName>
</protein>
<dbReference type="EMBL" id="JAIWYP010000002">
    <property type="protein sequence ID" value="KAH3868990.1"/>
    <property type="molecule type" value="Genomic_DNA"/>
</dbReference>
<dbReference type="AlphaFoldDB" id="A0A9D4M375"/>
<dbReference type="Proteomes" id="UP000828390">
    <property type="component" value="Unassembled WGS sequence"/>
</dbReference>
<evidence type="ECO:0000313" key="1">
    <source>
        <dbReference type="EMBL" id="KAH3868990.1"/>
    </source>
</evidence>
<proteinExistence type="predicted"/>
<evidence type="ECO:0000313" key="2">
    <source>
        <dbReference type="Proteomes" id="UP000828390"/>
    </source>
</evidence>
<reference evidence="1" key="1">
    <citation type="journal article" date="2019" name="bioRxiv">
        <title>The Genome of the Zebra Mussel, Dreissena polymorpha: A Resource for Invasive Species Research.</title>
        <authorList>
            <person name="McCartney M.A."/>
            <person name="Auch B."/>
            <person name="Kono T."/>
            <person name="Mallez S."/>
            <person name="Zhang Y."/>
            <person name="Obille A."/>
            <person name="Becker A."/>
            <person name="Abrahante J.E."/>
            <person name="Garbe J."/>
            <person name="Badalamenti J.P."/>
            <person name="Herman A."/>
            <person name="Mangelson H."/>
            <person name="Liachko I."/>
            <person name="Sullivan S."/>
            <person name="Sone E.D."/>
            <person name="Koren S."/>
            <person name="Silverstein K.A.T."/>
            <person name="Beckman K.B."/>
            <person name="Gohl D.M."/>
        </authorList>
    </citation>
    <scope>NUCLEOTIDE SEQUENCE</scope>
    <source>
        <strain evidence="1">Duluth1</strain>
        <tissue evidence="1">Whole animal</tissue>
    </source>
</reference>
<reference evidence="1" key="2">
    <citation type="submission" date="2020-11" db="EMBL/GenBank/DDBJ databases">
        <authorList>
            <person name="McCartney M.A."/>
            <person name="Auch B."/>
            <person name="Kono T."/>
            <person name="Mallez S."/>
            <person name="Becker A."/>
            <person name="Gohl D.M."/>
            <person name="Silverstein K.A.T."/>
            <person name="Koren S."/>
            <person name="Bechman K.B."/>
            <person name="Herman A."/>
            <person name="Abrahante J.E."/>
            <person name="Garbe J."/>
        </authorList>
    </citation>
    <scope>NUCLEOTIDE SEQUENCE</scope>
    <source>
        <strain evidence="1">Duluth1</strain>
        <tissue evidence="1">Whole animal</tissue>
    </source>
</reference>
<name>A0A9D4M375_DREPO</name>
<organism evidence="1 2">
    <name type="scientific">Dreissena polymorpha</name>
    <name type="common">Zebra mussel</name>
    <name type="synonym">Mytilus polymorpha</name>
    <dbReference type="NCBI Taxonomy" id="45954"/>
    <lineage>
        <taxon>Eukaryota</taxon>
        <taxon>Metazoa</taxon>
        <taxon>Spiralia</taxon>
        <taxon>Lophotrochozoa</taxon>
        <taxon>Mollusca</taxon>
        <taxon>Bivalvia</taxon>
        <taxon>Autobranchia</taxon>
        <taxon>Heteroconchia</taxon>
        <taxon>Euheterodonta</taxon>
        <taxon>Imparidentia</taxon>
        <taxon>Neoheterodontei</taxon>
        <taxon>Myida</taxon>
        <taxon>Dreissenoidea</taxon>
        <taxon>Dreissenidae</taxon>
        <taxon>Dreissena</taxon>
    </lineage>
</organism>
<gene>
    <name evidence="1" type="ORF">DPMN_032145</name>
</gene>
<keyword evidence="2" id="KW-1185">Reference proteome</keyword>
<sequence length="68" mass="7819">MNGGSSIKQDYVGELPLPNLPHYGMDPAEHAVLTDRRIIFVSIQTNQCQMEIISRPYYINEHEHSLLH</sequence>
<comment type="caution">
    <text evidence="1">The sequence shown here is derived from an EMBL/GenBank/DDBJ whole genome shotgun (WGS) entry which is preliminary data.</text>
</comment>
<accession>A0A9D4M375</accession>